<evidence type="ECO:0000256" key="13">
    <source>
        <dbReference type="SAM" id="SignalP"/>
    </source>
</evidence>
<dbReference type="FunFam" id="3.50.30.30:FF:000050">
    <property type="entry name" value="Uncharacterized protein"/>
    <property type="match status" value="1"/>
</dbReference>
<gene>
    <name evidence="16" type="ORF">PPRIM_AZ9-3.1.T0880122</name>
</gene>
<keyword evidence="4 13" id="KW-0732">Signal</keyword>
<evidence type="ECO:0000256" key="9">
    <source>
        <dbReference type="ARBA" id="ARBA00023136"/>
    </source>
</evidence>
<evidence type="ECO:0000313" key="16">
    <source>
        <dbReference type="EMBL" id="CAD8091541.1"/>
    </source>
</evidence>
<evidence type="ECO:0000256" key="6">
    <source>
        <dbReference type="ARBA" id="ARBA00022771"/>
    </source>
</evidence>
<protein>
    <recommendedName>
        <fullName evidence="18">PA domain-containing protein</fullName>
    </recommendedName>
</protein>
<dbReference type="Pfam" id="PF02225">
    <property type="entry name" value="PA"/>
    <property type="match status" value="1"/>
</dbReference>
<dbReference type="Proteomes" id="UP000688137">
    <property type="component" value="Unassembled WGS sequence"/>
</dbReference>
<evidence type="ECO:0000256" key="7">
    <source>
        <dbReference type="ARBA" id="ARBA00022833"/>
    </source>
</evidence>
<dbReference type="GO" id="GO:0008270">
    <property type="term" value="F:zinc ion binding"/>
    <property type="evidence" value="ECO:0007669"/>
    <property type="project" value="UniProtKB-KW"/>
</dbReference>
<feature type="transmembrane region" description="Helical" evidence="12">
    <location>
        <begin position="396"/>
        <end position="418"/>
    </location>
</feature>
<comment type="caution">
    <text evidence="16">The sequence shown here is derived from an EMBL/GenBank/DDBJ whole genome shotgun (WGS) entry which is preliminary data.</text>
</comment>
<feature type="domain" description="Vacuolar sorting receptor thioredoxin-like" evidence="15">
    <location>
        <begin position="183"/>
        <end position="369"/>
    </location>
</feature>
<feature type="domain" description="PA" evidence="14">
    <location>
        <begin position="64"/>
        <end position="141"/>
    </location>
</feature>
<evidence type="ECO:0000256" key="2">
    <source>
        <dbReference type="ARBA" id="ARBA00022692"/>
    </source>
</evidence>
<keyword evidence="3" id="KW-0479">Metal-binding</keyword>
<dbReference type="CDD" id="cd02123">
    <property type="entry name" value="PA_C_RZF_like"/>
    <property type="match status" value="1"/>
</dbReference>
<dbReference type="InterPro" id="IPR003137">
    <property type="entry name" value="PA_domain"/>
</dbReference>
<dbReference type="InterPro" id="IPR044744">
    <property type="entry name" value="ZNRF4/RNF13/RNF167_PA"/>
</dbReference>
<keyword evidence="8 12" id="KW-1133">Transmembrane helix</keyword>
<dbReference type="OMA" id="CSPKVQL"/>
<accession>A0A8S1NMQ5</accession>
<keyword evidence="7" id="KW-0862">Zinc</keyword>
<name>A0A8S1NMQ5_PARPR</name>
<dbReference type="PANTHER" id="PTHR22702:SF1">
    <property type="entry name" value="PROTEASE-ASSOCIATED DOMAIN-CONTAINING PROTEIN 1"/>
    <property type="match status" value="1"/>
</dbReference>
<feature type="chain" id="PRO_5035878994" description="PA domain-containing protein" evidence="13">
    <location>
        <begin position="17"/>
        <end position="456"/>
    </location>
</feature>
<comment type="subcellular location">
    <subcellularLocation>
        <location evidence="11">Endomembrane system</location>
        <topology evidence="11">Single-pass membrane protein</topology>
    </subcellularLocation>
    <subcellularLocation>
        <location evidence="1">Membrane</location>
        <topology evidence="1">Single-pass type I membrane protein</topology>
    </subcellularLocation>
</comment>
<evidence type="ECO:0000256" key="8">
    <source>
        <dbReference type="ARBA" id="ARBA00022989"/>
    </source>
</evidence>
<proteinExistence type="predicted"/>
<evidence type="ECO:0000256" key="3">
    <source>
        <dbReference type="ARBA" id="ARBA00022723"/>
    </source>
</evidence>
<evidence type="ECO:0000259" key="14">
    <source>
        <dbReference type="Pfam" id="PF02225"/>
    </source>
</evidence>
<evidence type="ECO:0000256" key="12">
    <source>
        <dbReference type="SAM" id="Phobius"/>
    </source>
</evidence>
<dbReference type="PANTHER" id="PTHR22702">
    <property type="entry name" value="PROTEASE-ASSOCIATED DOMAIN-CONTAINING PROTEIN"/>
    <property type="match status" value="1"/>
</dbReference>
<evidence type="ECO:0000256" key="1">
    <source>
        <dbReference type="ARBA" id="ARBA00004479"/>
    </source>
</evidence>
<keyword evidence="9 12" id="KW-0472">Membrane</keyword>
<keyword evidence="5" id="KW-0677">Repeat</keyword>
<sequence>MLILALFFISVQLTLGKLKVIGPEELKQELAQNNGEIVFSIANFGNVPWGRRLSGTLDISNPIEACTAINQTVKSHFVLIKRGGCSFVTKVRNAQNAGYQLAIIEDNKVEIIENITMSDDGTGYGLQIPSIFISKSDGEILTKYLKMPKANSETDQVQLLIKFDVRQQKSVEALFALSILSGETYKFLREFRPYYEKLKNEEFNFTILYPLYQIIPNPDRPIDYQNCISYGKYCSPDPDGLGVGTGKMIVEETLRQLCIFNQSIDKWFDYMQSFRDNCTSAQQYEICSPKVQLEVGIENQKVEKCIRDQQSTLSFVLRNETHNYKQNSILEDQLTLWNTAGVQSLPGIIINHQDYLGQITGANVFLDICYSFETPPESCGNYVDGYIFQTDSSTNLYLTIAIIIIVMVIFFVLLFCVYTKLIRKEFKESSQAQVNEMVTQYIQFYESKDKKSKEAI</sequence>
<evidence type="ECO:0000256" key="5">
    <source>
        <dbReference type="ARBA" id="ARBA00022737"/>
    </source>
</evidence>
<organism evidence="16 17">
    <name type="scientific">Paramecium primaurelia</name>
    <dbReference type="NCBI Taxonomy" id="5886"/>
    <lineage>
        <taxon>Eukaryota</taxon>
        <taxon>Sar</taxon>
        <taxon>Alveolata</taxon>
        <taxon>Ciliophora</taxon>
        <taxon>Intramacronucleata</taxon>
        <taxon>Oligohymenophorea</taxon>
        <taxon>Peniculida</taxon>
        <taxon>Parameciidae</taxon>
        <taxon>Paramecium</taxon>
    </lineage>
</organism>
<evidence type="ECO:0000256" key="4">
    <source>
        <dbReference type="ARBA" id="ARBA00022729"/>
    </source>
</evidence>
<evidence type="ECO:0008006" key="18">
    <source>
        <dbReference type="Google" id="ProtNLM"/>
    </source>
</evidence>
<dbReference type="GO" id="GO:0016020">
    <property type="term" value="C:membrane"/>
    <property type="evidence" value="ECO:0007669"/>
    <property type="project" value="UniProtKB-SubCell"/>
</dbReference>
<evidence type="ECO:0000313" key="17">
    <source>
        <dbReference type="Proteomes" id="UP000688137"/>
    </source>
</evidence>
<evidence type="ECO:0000259" key="15">
    <source>
        <dbReference type="Pfam" id="PF25011"/>
    </source>
</evidence>
<keyword evidence="10" id="KW-0325">Glycoprotein</keyword>
<dbReference type="GO" id="GO:0005737">
    <property type="term" value="C:cytoplasm"/>
    <property type="evidence" value="ECO:0007669"/>
    <property type="project" value="UniProtKB-ARBA"/>
</dbReference>
<evidence type="ECO:0000256" key="10">
    <source>
        <dbReference type="ARBA" id="ARBA00023180"/>
    </source>
</evidence>
<feature type="signal peptide" evidence="13">
    <location>
        <begin position="1"/>
        <end position="16"/>
    </location>
</feature>
<dbReference type="AlphaFoldDB" id="A0A8S1NMQ5"/>
<keyword evidence="6" id="KW-0863">Zinc-finger</keyword>
<dbReference type="EMBL" id="CAJJDM010000091">
    <property type="protein sequence ID" value="CAD8091541.1"/>
    <property type="molecule type" value="Genomic_DNA"/>
</dbReference>
<reference evidence="16" key="1">
    <citation type="submission" date="2021-01" db="EMBL/GenBank/DDBJ databases">
        <authorList>
            <consortium name="Genoscope - CEA"/>
            <person name="William W."/>
        </authorList>
    </citation>
    <scope>NUCLEOTIDE SEQUENCE</scope>
</reference>
<keyword evidence="17" id="KW-1185">Reference proteome</keyword>
<dbReference type="GO" id="GO:0012505">
    <property type="term" value="C:endomembrane system"/>
    <property type="evidence" value="ECO:0007669"/>
    <property type="project" value="UniProtKB-SubCell"/>
</dbReference>
<keyword evidence="2 12" id="KW-0812">Transmembrane</keyword>
<dbReference type="Pfam" id="PF25011">
    <property type="entry name" value="VSR_TRX"/>
    <property type="match status" value="1"/>
</dbReference>
<evidence type="ECO:0000256" key="11">
    <source>
        <dbReference type="ARBA" id="ARBA00037847"/>
    </source>
</evidence>
<dbReference type="InterPro" id="IPR056858">
    <property type="entry name" value="VSR_TRX"/>
</dbReference>